<accession>A0AAX2A544</accession>
<dbReference type="Pfam" id="PF20290">
    <property type="entry name" value="MC4"/>
    <property type="match status" value="1"/>
</dbReference>
<gene>
    <name evidence="1" type="ORF">ABIV_2068</name>
    <name evidence="2" type="ORF">CRV05_11235</name>
</gene>
<dbReference type="EMBL" id="PDKM01000007">
    <property type="protein sequence ID" value="RXK09153.1"/>
    <property type="molecule type" value="Genomic_DNA"/>
</dbReference>
<keyword evidence="4" id="KW-1185">Reference proteome</keyword>
<dbReference type="Proteomes" id="UP000289193">
    <property type="component" value="Unassembled WGS sequence"/>
</dbReference>
<dbReference type="AlphaFoldDB" id="A0AAX2A544"/>
<evidence type="ECO:0000313" key="4">
    <source>
        <dbReference type="Proteomes" id="UP000289193"/>
    </source>
</evidence>
<reference evidence="1 3" key="2">
    <citation type="submission" date="2018-07" db="EMBL/GenBank/DDBJ databases">
        <title>Complete genome of the Arcobacter bivalviorum type strain LMG 26154.</title>
        <authorList>
            <person name="Miller W.G."/>
            <person name="Yee E."/>
            <person name="Bono J.L."/>
        </authorList>
    </citation>
    <scope>NUCLEOTIDE SEQUENCE [LARGE SCALE GENOMIC DNA]</scope>
    <source>
        <strain evidence="1 3">LMG 26154</strain>
    </source>
</reference>
<dbReference type="Proteomes" id="UP000253850">
    <property type="component" value="Chromosome"/>
</dbReference>
<dbReference type="EMBL" id="CP031217">
    <property type="protein sequence ID" value="AXH13043.1"/>
    <property type="molecule type" value="Genomic_DNA"/>
</dbReference>
<reference evidence="2 4" key="1">
    <citation type="submission" date="2017-10" db="EMBL/GenBank/DDBJ databases">
        <title>Genomics of the genus Arcobacter.</title>
        <authorList>
            <person name="Perez-Cataluna A."/>
            <person name="Figueras M.J."/>
        </authorList>
    </citation>
    <scope>NUCLEOTIDE SEQUENCE [LARGE SCALE GENOMIC DNA]</scope>
    <source>
        <strain evidence="2 4">CECT 7835</strain>
    </source>
</reference>
<evidence type="ECO:0000313" key="1">
    <source>
        <dbReference type="EMBL" id="AXH13043.1"/>
    </source>
</evidence>
<dbReference type="RefSeq" id="WP_114839845.1">
    <property type="nucleotide sequence ID" value="NZ_CP031217.1"/>
</dbReference>
<evidence type="ECO:0000313" key="3">
    <source>
        <dbReference type="Proteomes" id="UP000253850"/>
    </source>
</evidence>
<dbReference type="InterPro" id="IPR046902">
    <property type="entry name" value="ABC-3C_MC4"/>
</dbReference>
<sequence length="168" mass="19780">MLKNLPFITPEDDFELNLLLTFQIVYFLNSTARGLNILDIERLSIYVYLLKNPHILHRVLIKLGKKRFTLKSYETSSYKSERNDTETFYDNKIVRYYTQLLASNNLISITYNEKIGFVFTPNKDTEKYINADSEYFKRNITLIEKIKQISSTSVSKINTAIKSILEER</sequence>
<name>A0AAX2A544_9BACT</name>
<evidence type="ECO:0000313" key="2">
    <source>
        <dbReference type="EMBL" id="RXK09153.1"/>
    </source>
</evidence>
<proteinExistence type="predicted"/>
<dbReference type="KEGG" id="hbv:ABIV_2068"/>
<organism evidence="2 4">
    <name type="scientific">Halarcobacter bivalviorum</name>
    <dbReference type="NCBI Taxonomy" id="663364"/>
    <lineage>
        <taxon>Bacteria</taxon>
        <taxon>Pseudomonadati</taxon>
        <taxon>Campylobacterota</taxon>
        <taxon>Epsilonproteobacteria</taxon>
        <taxon>Campylobacterales</taxon>
        <taxon>Arcobacteraceae</taxon>
        <taxon>Halarcobacter</taxon>
    </lineage>
</organism>
<protein>
    <submittedName>
        <fullName evidence="2">Uncharacterized protein</fullName>
    </submittedName>
</protein>